<feature type="compositionally biased region" description="Polar residues" evidence="4">
    <location>
        <begin position="463"/>
        <end position="485"/>
    </location>
</feature>
<sequence length="1316" mass="146163">MPSSPKTSSYDPHEPKVLPGSKSLDNISVTIKFQADWPISSQPSSSKTSTRRPSWTPSIQEAHVSDSGTNDGVSSPEDRGNFHESLQIDMKGLVGDAVGNMSISPASRDIVLAARRGLFIIDLEAPLEIPRFLPQGGTWDVADVQWNPHTSRAQYIVSTSSEKLLIWNLMATGKSNIEHILYAHYRAITDINWHNTEFDTVVSTGIDGWVWAWDLREPRKPIFGMSSWLAPGTQVKWSRQDANILASSHSNEVLIWDRRKGSIPLSKIPAHTSKIYGIDWSHQESNEIVTCSLDKTIKIWDVNASPQEPKTVIHTTYPVWRARNLPFGHGVMSLAQRGEAILEMYTRDDTTMPVDVFEGHQDVVKEFVWRRGGKDDSDIQLITWSKDRTLRFWPVDPESLRKVGHNPPISRGRKAATDERRTFSFRNPPQASKNSPLLSAPVGHRSILAEVRAGAPPREKLVASSTPHSRSRTSKQPVTVSYNKMTRGNAGSKFVTARVDALTWLSSVKVGEKRRGSSSGPGSGQNSGEVSRMGSRSRGNSGPGDTAGSDSKKRSESRNRLLGEEANQSLQDEITSALTKLAAWKVTLEKHDLTKKRTCTLGLYGPWGESSTVFMRVTFTFPRDYPQGTHPDGTPTVNLEQSPLISIKNRAFILRRLKAIRETKRPCLEACLRFLLCANEEENGRTEARNHMDSGSSDDDDDEKKGKDFALALRNHKNLAEPCTSQGTFGPNGEFVCFFRAPPRIVRNVLRGSRSDSPTKPSTPQNSSSTVNIYQSPSLVADAVGRLAAIASDRSGKSADSRQSDNGENILRVMTNFFTFSQERFRHNFDSRPQGEGPDHRVIPLRRSTLSIGTISHIAGSDKKVALRYVFQSHSLSDVCARNAVVAKEYRRFDHERIFITLGALFHVEGPVQDTDWIVKSSPLIWQVIRRLYVSLLSRQKDVQMLAMMSMIVLQAFDTHESLESTMRSPDPKSVNATPLRSGHSDGFDYFSMVRSRSDRDSLKSPVWPRLPSASPNILNAAPSISSSSSSRGSWSSLFNTGTMRQLMSGVQDSIKDGLATPTMETRPPLITSGSIPIPPSRSDRVRRGPDSPKPPHSKGSRKELAVSKSWNEKETQSHRQSVSFSPASISMQSHGSSVGRRVVGGTGKRIIVEEPPDEERHVLSTTRVHHRRRLISRTCSPAPLFKRSEIQQFLNSVYVYAEVLFSWQLYHKRLELLKAVHGRAMSCDIGQHEIGERIVHRCTVFGCQGDIPHGVSVCTSCSHRAVMPSCSVCRLPVKGLSRSCVHCLHVLHISCSKTVDVVSCPSGCGCYCKWS</sequence>
<evidence type="ECO:0000259" key="5">
    <source>
        <dbReference type="Pfam" id="PF17120"/>
    </source>
</evidence>
<dbReference type="EMBL" id="JAUEPR010000030">
    <property type="protein sequence ID" value="KAK0473998.1"/>
    <property type="molecule type" value="Genomic_DNA"/>
</dbReference>
<dbReference type="InterPro" id="IPR015943">
    <property type="entry name" value="WD40/YVTN_repeat-like_dom_sf"/>
</dbReference>
<feature type="compositionally biased region" description="Basic and acidic residues" evidence="4">
    <location>
        <begin position="550"/>
        <end position="563"/>
    </location>
</feature>
<dbReference type="SMART" id="SM00320">
    <property type="entry name" value="WD40"/>
    <property type="match status" value="5"/>
</dbReference>
<feature type="region of interest" description="Disordered" evidence="4">
    <location>
        <begin position="1"/>
        <end position="23"/>
    </location>
</feature>
<proteinExistence type="predicted"/>
<keyword evidence="2" id="KW-0677">Repeat</keyword>
<keyword evidence="7" id="KW-1185">Reference proteome</keyword>
<feature type="compositionally biased region" description="Polar residues" evidence="4">
    <location>
        <begin position="1119"/>
        <end position="1133"/>
    </location>
</feature>
<dbReference type="InterPro" id="IPR001680">
    <property type="entry name" value="WD40_rpt"/>
</dbReference>
<keyword evidence="1 3" id="KW-0853">WD repeat</keyword>
<dbReference type="PANTHER" id="PTHR46170">
    <property type="entry name" value="GATOR COMPLEX PROTEIN WDR59"/>
    <property type="match status" value="1"/>
</dbReference>
<dbReference type="Proteomes" id="UP001175227">
    <property type="component" value="Unassembled WGS sequence"/>
</dbReference>
<dbReference type="InterPro" id="IPR019775">
    <property type="entry name" value="WD40_repeat_CS"/>
</dbReference>
<dbReference type="InterPro" id="IPR049567">
    <property type="entry name" value="WDR59-like"/>
</dbReference>
<reference evidence="6" key="1">
    <citation type="submission" date="2023-06" db="EMBL/GenBank/DDBJ databases">
        <authorList>
            <consortium name="Lawrence Berkeley National Laboratory"/>
            <person name="Ahrendt S."/>
            <person name="Sahu N."/>
            <person name="Indic B."/>
            <person name="Wong-Bajracharya J."/>
            <person name="Merenyi Z."/>
            <person name="Ke H.-M."/>
            <person name="Monk M."/>
            <person name="Kocsube S."/>
            <person name="Drula E."/>
            <person name="Lipzen A."/>
            <person name="Balint B."/>
            <person name="Henrissat B."/>
            <person name="Andreopoulos B."/>
            <person name="Martin F.M."/>
            <person name="Harder C.B."/>
            <person name="Rigling D."/>
            <person name="Ford K.L."/>
            <person name="Foster G.D."/>
            <person name="Pangilinan J."/>
            <person name="Papanicolaou A."/>
            <person name="Barry K."/>
            <person name="LaButti K."/>
            <person name="Viragh M."/>
            <person name="Koriabine M."/>
            <person name="Yan M."/>
            <person name="Riley R."/>
            <person name="Champramary S."/>
            <person name="Plett K.L."/>
            <person name="Tsai I.J."/>
            <person name="Slot J."/>
            <person name="Sipos G."/>
            <person name="Plett J."/>
            <person name="Nagy L.G."/>
            <person name="Grigoriev I.V."/>
        </authorList>
    </citation>
    <scope>NUCLEOTIDE SEQUENCE</scope>
    <source>
        <strain evidence="6">ICMP 16352</strain>
    </source>
</reference>
<gene>
    <name evidence="6" type="ORF">IW261DRAFT_1341983</name>
</gene>
<feature type="compositionally biased region" description="Low complexity" evidence="4">
    <location>
        <begin position="40"/>
        <end position="58"/>
    </location>
</feature>
<dbReference type="PANTHER" id="PTHR46170:SF1">
    <property type="entry name" value="GATOR COMPLEX PROTEIN WDR59"/>
    <property type="match status" value="1"/>
</dbReference>
<dbReference type="SUPFAM" id="SSF50978">
    <property type="entry name" value="WD40 repeat-like"/>
    <property type="match status" value="1"/>
</dbReference>
<feature type="domain" description="WDR59/RTC1-like RING zinc finger" evidence="5">
    <location>
        <begin position="1269"/>
        <end position="1314"/>
    </location>
</feature>
<feature type="compositionally biased region" description="Basic and acidic residues" evidence="4">
    <location>
        <begin position="1082"/>
        <end position="1091"/>
    </location>
</feature>
<feature type="compositionally biased region" description="Polar residues" evidence="4">
    <location>
        <begin position="755"/>
        <end position="773"/>
    </location>
</feature>
<feature type="compositionally biased region" description="Polar residues" evidence="4">
    <location>
        <begin position="424"/>
        <end position="437"/>
    </location>
</feature>
<organism evidence="6 7">
    <name type="scientific">Armillaria novae-zelandiae</name>
    <dbReference type="NCBI Taxonomy" id="153914"/>
    <lineage>
        <taxon>Eukaryota</taxon>
        <taxon>Fungi</taxon>
        <taxon>Dikarya</taxon>
        <taxon>Basidiomycota</taxon>
        <taxon>Agaricomycotina</taxon>
        <taxon>Agaricomycetes</taxon>
        <taxon>Agaricomycetidae</taxon>
        <taxon>Agaricales</taxon>
        <taxon>Marasmiineae</taxon>
        <taxon>Physalacriaceae</taxon>
        <taxon>Armillaria</taxon>
    </lineage>
</organism>
<feature type="region of interest" description="Disordered" evidence="4">
    <location>
        <begin position="686"/>
        <end position="705"/>
    </location>
</feature>
<dbReference type="PROSITE" id="PS50082">
    <property type="entry name" value="WD_REPEATS_2"/>
    <property type="match status" value="1"/>
</dbReference>
<feature type="compositionally biased region" description="Basic and acidic residues" evidence="4">
    <location>
        <begin position="1101"/>
        <end position="1118"/>
    </location>
</feature>
<dbReference type="PROSITE" id="PS00678">
    <property type="entry name" value="WD_REPEATS_1"/>
    <property type="match status" value="2"/>
</dbReference>
<feature type="compositionally biased region" description="Polar residues" evidence="4">
    <location>
        <begin position="1"/>
        <end position="10"/>
    </location>
</feature>
<evidence type="ECO:0000256" key="3">
    <source>
        <dbReference type="PROSITE-ProRule" id="PRU00221"/>
    </source>
</evidence>
<evidence type="ECO:0000313" key="6">
    <source>
        <dbReference type="EMBL" id="KAK0473998.1"/>
    </source>
</evidence>
<feature type="compositionally biased region" description="Low complexity" evidence="4">
    <location>
        <begin position="526"/>
        <end position="544"/>
    </location>
</feature>
<comment type="caution">
    <text evidence="6">The sequence shown here is derived from an EMBL/GenBank/DDBJ whole genome shotgun (WGS) entry which is preliminary data.</text>
</comment>
<evidence type="ECO:0000256" key="1">
    <source>
        <dbReference type="ARBA" id="ARBA00022574"/>
    </source>
</evidence>
<feature type="region of interest" description="Disordered" evidence="4">
    <location>
        <begin position="403"/>
        <end position="485"/>
    </location>
</feature>
<dbReference type="GO" id="GO:0005774">
    <property type="term" value="C:vacuolar membrane"/>
    <property type="evidence" value="ECO:0007669"/>
    <property type="project" value="TreeGrafter"/>
</dbReference>
<evidence type="ECO:0000256" key="2">
    <source>
        <dbReference type="ARBA" id="ARBA00022737"/>
    </source>
</evidence>
<name>A0AA39U4A9_9AGAR</name>
<dbReference type="InterPro" id="IPR049566">
    <property type="entry name" value="WDR59_RTC1-like_RING_Znf"/>
</dbReference>
<dbReference type="Gene3D" id="2.130.10.10">
    <property type="entry name" value="YVTN repeat-like/Quinoprotein amine dehydrogenase"/>
    <property type="match status" value="1"/>
</dbReference>
<protein>
    <recommendedName>
        <fullName evidence="5">WDR59/RTC1-like RING zinc finger domain-containing protein</fullName>
    </recommendedName>
</protein>
<evidence type="ECO:0000256" key="4">
    <source>
        <dbReference type="SAM" id="MobiDB-lite"/>
    </source>
</evidence>
<dbReference type="GO" id="GO:1904263">
    <property type="term" value="P:positive regulation of TORC1 signaling"/>
    <property type="evidence" value="ECO:0007669"/>
    <property type="project" value="TreeGrafter"/>
</dbReference>
<feature type="region of interest" description="Disordered" evidence="4">
    <location>
        <begin position="38"/>
        <end position="81"/>
    </location>
</feature>
<feature type="region of interest" description="Disordered" evidence="4">
    <location>
        <begin position="750"/>
        <end position="773"/>
    </location>
</feature>
<dbReference type="GO" id="GO:0035859">
    <property type="term" value="C:Seh1-associated complex"/>
    <property type="evidence" value="ECO:0007669"/>
    <property type="project" value="TreeGrafter"/>
</dbReference>
<dbReference type="GO" id="GO:0035591">
    <property type="term" value="F:signaling adaptor activity"/>
    <property type="evidence" value="ECO:0007669"/>
    <property type="project" value="TreeGrafter"/>
</dbReference>
<dbReference type="Pfam" id="PF17120">
    <property type="entry name" value="zf-RING_16"/>
    <property type="match status" value="1"/>
</dbReference>
<evidence type="ECO:0000313" key="7">
    <source>
        <dbReference type="Proteomes" id="UP001175227"/>
    </source>
</evidence>
<dbReference type="PROSITE" id="PS50294">
    <property type="entry name" value="WD_REPEATS_REGION"/>
    <property type="match status" value="1"/>
</dbReference>
<feature type="repeat" description="WD" evidence="3">
    <location>
        <begin position="268"/>
        <end position="310"/>
    </location>
</feature>
<feature type="region of interest" description="Disordered" evidence="4">
    <location>
        <begin position="510"/>
        <end position="568"/>
    </location>
</feature>
<dbReference type="InterPro" id="IPR036322">
    <property type="entry name" value="WD40_repeat_dom_sf"/>
</dbReference>
<feature type="region of interest" description="Disordered" evidence="4">
    <location>
        <begin position="1058"/>
        <end position="1142"/>
    </location>
</feature>
<dbReference type="GO" id="GO:0034198">
    <property type="term" value="P:cellular response to amino acid starvation"/>
    <property type="evidence" value="ECO:0007669"/>
    <property type="project" value="TreeGrafter"/>
</dbReference>
<accession>A0AA39U4A9</accession>
<dbReference type="Pfam" id="PF00400">
    <property type="entry name" value="WD40"/>
    <property type="match status" value="1"/>
</dbReference>